<sequence>MGAVRKLVAVLGLMSLLVIGAAAPAQAASSAERAYAAAVGECPVGDFCVWSGSDATGSICNWANADADWYSAPVVCSWADNQVVRSAMNRGQSTSYRSVFFYSGANYTGTYGCLAQNGGFMNDIRETLRSHRWRTNAC</sequence>
<evidence type="ECO:0000313" key="2">
    <source>
        <dbReference type="EMBL" id="RKR86778.1"/>
    </source>
</evidence>
<comment type="caution">
    <text evidence="2">The sequence shown here is derived from an EMBL/GenBank/DDBJ whole genome shotgun (WGS) entry which is preliminary data.</text>
</comment>
<keyword evidence="3" id="KW-1185">Reference proteome</keyword>
<keyword evidence="1" id="KW-0732">Signal</keyword>
<gene>
    <name evidence="2" type="ORF">BDK92_1044</name>
</gene>
<evidence type="ECO:0000313" key="3">
    <source>
        <dbReference type="Proteomes" id="UP000277671"/>
    </source>
</evidence>
<feature type="signal peptide" evidence="1">
    <location>
        <begin position="1"/>
        <end position="27"/>
    </location>
</feature>
<dbReference type="AlphaFoldDB" id="A0A495JE25"/>
<dbReference type="EMBL" id="RBKT01000001">
    <property type="protein sequence ID" value="RKR86778.1"/>
    <property type="molecule type" value="Genomic_DNA"/>
</dbReference>
<accession>A0A495JE25</accession>
<organism evidence="2 3">
    <name type="scientific">Micromonospora pisi</name>
    <dbReference type="NCBI Taxonomy" id="589240"/>
    <lineage>
        <taxon>Bacteria</taxon>
        <taxon>Bacillati</taxon>
        <taxon>Actinomycetota</taxon>
        <taxon>Actinomycetes</taxon>
        <taxon>Micromonosporales</taxon>
        <taxon>Micromonosporaceae</taxon>
        <taxon>Micromonospora</taxon>
    </lineage>
</organism>
<dbReference type="Pfam" id="PF03995">
    <property type="entry name" value="Inhibitor_I36"/>
    <property type="match status" value="1"/>
</dbReference>
<reference evidence="2 3" key="1">
    <citation type="submission" date="2018-10" db="EMBL/GenBank/DDBJ databases">
        <title>Sequencing the genomes of 1000 actinobacteria strains.</title>
        <authorList>
            <person name="Klenk H.-P."/>
        </authorList>
    </citation>
    <scope>NUCLEOTIDE SEQUENCE [LARGE SCALE GENOMIC DNA]</scope>
    <source>
        <strain evidence="2 3">DSM 45175</strain>
    </source>
</reference>
<name>A0A495JE25_9ACTN</name>
<feature type="chain" id="PRO_5019840153" evidence="1">
    <location>
        <begin position="28"/>
        <end position="138"/>
    </location>
</feature>
<proteinExistence type="predicted"/>
<protein>
    <submittedName>
        <fullName evidence="2">Peptidase inhibitor family I36</fullName>
    </submittedName>
</protein>
<dbReference type="Proteomes" id="UP000277671">
    <property type="component" value="Unassembled WGS sequence"/>
</dbReference>
<evidence type="ECO:0000256" key="1">
    <source>
        <dbReference type="SAM" id="SignalP"/>
    </source>
</evidence>